<evidence type="ECO:0000313" key="1">
    <source>
        <dbReference type="EMBL" id="KAK9053325.1"/>
    </source>
</evidence>
<accession>A0AAP0GMX5</accession>
<dbReference type="Proteomes" id="UP001408789">
    <property type="component" value="Unassembled WGS sequence"/>
</dbReference>
<dbReference type="EMBL" id="JBCNJP010000027">
    <property type="protein sequence ID" value="KAK9053325.1"/>
    <property type="molecule type" value="Genomic_DNA"/>
</dbReference>
<organism evidence="1 2">
    <name type="scientific">Deinandra increscens subsp. villosa</name>
    <dbReference type="NCBI Taxonomy" id="3103831"/>
    <lineage>
        <taxon>Eukaryota</taxon>
        <taxon>Viridiplantae</taxon>
        <taxon>Streptophyta</taxon>
        <taxon>Embryophyta</taxon>
        <taxon>Tracheophyta</taxon>
        <taxon>Spermatophyta</taxon>
        <taxon>Magnoliopsida</taxon>
        <taxon>eudicotyledons</taxon>
        <taxon>Gunneridae</taxon>
        <taxon>Pentapetalae</taxon>
        <taxon>asterids</taxon>
        <taxon>campanulids</taxon>
        <taxon>Asterales</taxon>
        <taxon>Asteraceae</taxon>
        <taxon>Asteroideae</taxon>
        <taxon>Heliantheae alliance</taxon>
        <taxon>Madieae</taxon>
        <taxon>Madiinae</taxon>
        <taxon>Deinandra</taxon>
    </lineage>
</organism>
<reference evidence="1 2" key="1">
    <citation type="submission" date="2024-04" db="EMBL/GenBank/DDBJ databases">
        <title>The reference genome of an endangered Asteraceae, Deinandra increscens subsp. villosa, native to the Central Coast of California.</title>
        <authorList>
            <person name="Guilliams M."/>
            <person name="Hasenstab-Lehman K."/>
            <person name="Meyer R."/>
            <person name="Mcevoy S."/>
        </authorList>
    </citation>
    <scope>NUCLEOTIDE SEQUENCE [LARGE SCALE GENOMIC DNA]</scope>
    <source>
        <tissue evidence="1">Leaf</tissue>
    </source>
</reference>
<comment type="caution">
    <text evidence="1">The sequence shown here is derived from an EMBL/GenBank/DDBJ whole genome shotgun (WGS) entry which is preliminary data.</text>
</comment>
<protein>
    <submittedName>
        <fullName evidence="1">Uncharacterized protein</fullName>
    </submittedName>
</protein>
<proteinExistence type="predicted"/>
<dbReference type="AlphaFoldDB" id="A0AAP0GMX5"/>
<gene>
    <name evidence="1" type="ORF">SSX86_029958</name>
</gene>
<evidence type="ECO:0000313" key="2">
    <source>
        <dbReference type="Proteomes" id="UP001408789"/>
    </source>
</evidence>
<sequence>MPYGFLDLNKFKWCLLKKASQVIYLHFALKRRAIVEEIHEKQGQVKDWLQHIGIGDQTAVVNDNDEPDDGAFPVHNEDGVKKRSIPTRAALSIIRPSIGRSTISEQAKVAMQNYLNHFLGNIDIVNSREVCQFLEVSKLSFSPQYGPKLKEDYVMVHHLNHIQRDGVDRGCFMCCCRNNWQKVWAVLKPGILALLEDPFGTKLLDIIVFDVLPPSDGDKKEQVLLAEEIKERNPLRYAFKGNCPSSPT</sequence>
<keyword evidence="2" id="KW-1185">Reference proteome</keyword>
<name>A0AAP0GMX5_9ASTR</name>